<gene>
    <name evidence="1" type="ORF">MVEN_00602400</name>
</gene>
<keyword evidence="2" id="KW-1185">Reference proteome</keyword>
<protein>
    <submittedName>
        <fullName evidence="1">Uncharacterized protein</fullName>
    </submittedName>
</protein>
<dbReference type="EMBL" id="JACAZI010000004">
    <property type="protein sequence ID" value="KAF7362543.1"/>
    <property type="molecule type" value="Genomic_DNA"/>
</dbReference>
<evidence type="ECO:0000313" key="1">
    <source>
        <dbReference type="EMBL" id="KAF7362543.1"/>
    </source>
</evidence>
<evidence type="ECO:0000313" key="2">
    <source>
        <dbReference type="Proteomes" id="UP000620124"/>
    </source>
</evidence>
<accession>A0A8H6YM95</accession>
<dbReference type="AlphaFoldDB" id="A0A8H6YM95"/>
<reference evidence="1" key="1">
    <citation type="submission" date="2020-05" db="EMBL/GenBank/DDBJ databases">
        <title>Mycena genomes resolve the evolution of fungal bioluminescence.</title>
        <authorList>
            <person name="Tsai I.J."/>
        </authorList>
    </citation>
    <scope>NUCLEOTIDE SEQUENCE</scope>
    <source>
        <strain evidence="1">CCC161011</strain>
    </source>
</reference>
<name>A0A8H6YM95_9AGAR</name>
<sequence length="422" mass="47255">MDEISTLSKDALVKEVRRVVAGPQTWSSDCPFPPTVLRHKTIDLGVPGCSHLLPGGTHIVFSHDEIVGNVLSRKIECFEVRSGRRLCAWSSPRPGLFLSRATVDFAGRESRMVVALSFYTPSVDEDELLFLDVDLNTGQSRDILHVSFPDAFLWGSLQLSGDFFICYAGPTVGSWRVLILNWRTESFVLLDRNGGNQMIVSFAILPGHLVLVHSASEPHTHTIHLHSLALFDHLWRPLSEFSLSDSIDPTGLVFAQLSVPDNGRQRSFPTLTVTESPRHDDTWELLIHIRDSVPPAPRPRFGSLLQRFGIRAKRNPKSIPPVTVSRFLVTLPRGQPSPSALPQITLITVFRHSKDFWYASSAGYGLYSEPGAEIRFFIQRLDEEGVHTPRSLSLYFPMRVQLTQSGTVLVTEGSRAMLLYYM</sequence>
<organism evidence="1 2">
    <name type="scientific">Mycena venus</name>
    <dbReference type="NCBI Taxonomy" id="2733690"/>
    <lineage>
        <taxon>Eukaryota</taxon>
        <taxon>Fungi</taxon>
        <taxon>Dikarya</taxon>
        <taxon>Basidiomycota</taxon>
        <taxon>Agaricomycotina</taxon>
        <taxon>Agaricomycetes</taxon>
        <taxon>Agaricomycetidae</taxon>
        <taxon>Agaricales</taxon>
        <taxon>Marasmiineae</taxon>
        <taxon>Mycenaceae</taxon>
        <taxon>Mycena</taxon>
    </lineage>
</organism>
<comment type="caution">
    <text evidence="1">The sequence shown here is derived from an EMBL/GenBank/DDBJ whole genome shotgun (WGS) entry which is preliminary data.</text>
</comment>
<dbReference type="Proteomes" id="UP000620124">
    <property type="component" value="Unassembled WGS sequence"/>
</dbReference>
<proteinExistence type="predicted"/>